<dbReference type="InterPro" id="IPR036691">
    <property type="entry name" value="Endo/exonu/phosph_ase_sf"/>
</dbReference>
<name>A0A9D4FDI2_DREPO</name>
<dbReference type="AlphaFoldDB" id="A0A9D4FDI2"/>
<dbReference type="EMBL" id="JAIWYP010000007">
    <property type="protein sequence ID" value="KAH3795418.1"/>
    <property type="molecule type" value="Genomic_DNA"/>
</dbReference>
<dbReference type="InterPro" id="IPR005135">
    <property type="entry name" value="Endo/exonuclease/phosphatase"/>
</dbReference>
<comment type="caution">
    <text evidence="2">The sequence shown here is derived from an EMBL/GenBank/DDBJ whole genome shotgun (WGS) entry which is preliminary data.</text>
</comment>
<dbReference type="GO" id="GO:0003824">
    <property type="term" value="F:catalytic activity"/>
    <property type="evidence" value="ECO:0007669"/>
    <property type="project" value="InterPro"/>
</dbReference>
<sequence length="359" mass="40875">MSVIQSTTHSCNVLTWNVRGIISAGSLSHLLDKHSVDIAIVTEHKLMKKSQHFLETIHANYTAHSICETEVTPLSRCGKGGIGILFKNTLSFSTKTISLTEHKNICGVKICTEKSLPIFVFAVYMPPVNYEIEEYIEYIDCLQGLVNRFSNEGIILICGDMNADITSDNAIGTDQRSTRLREFLIKNKLTALKTMSKRDFTFKPTQKTLDYVIIGDWQTDIINYNNIVTEDCCSVSDHFPIKTVLKIPVTNFDIKSDDVIAWNKCTRLNLNNYEELLKAYLSCINTSQLQPHSTDIENLYEHIVKCMKSASQALPKSKFNKNAQPYWNSSVKEAHNEQRRARKHWIENGKLPGRNNPYF</sequence>
<keyword evidence="3" id="KW-1185">Reference proteome</keyword>
<dbReference type="Gene3D" id="3.60.10.10">
    <property type="entry name" value="Endonuclease/exonuclease/phosphatase"/>
    <property type="match status" value="1"/>
</dbReference>
<accession>A0A9D4FDI2</accession>
<gene>
    <name evidence="2" type="ORF">DPMN_148968</name>
</gene>
<dbReference type="SUPFAM" id="SSF56219">
    <property type="entry name" value="DNase I-like"/>
    <property type="match status" value="1"/>
</dbReference>
<protein>
    <recommendedName>
        <fullName evidence="1">Endonuclease/exonuclease/phosphatase domain-containing protein</fullName>
    </recommendedName>
</protein>
<evidence type="ECO:0000313" key="3">
    <source>
        <dbReference type="Proteomes" id="UP000828390"/>
    </source>
</evidence>
<reference evidence="2" key="2">
    <citation type="submission" date="2020-11" db="EMBL/GenBank/DDBJ databases">
        <authorList>
            <person name="McCartney M.A."/>
            <person name="Auch B."/>
            <person name="Kono T."/>
            <person name="Mallez S."/>
            <person name="Becker A."/>
            <person name="Gohl D.M."/>
            <person name="Silverstein K.A.T."/>
            <person name="Koren S."/>
            <person name="Bechman K.B."/>
            <person name="Herman A."/>
            <person name="Abrahante J.E."/>
            <person name="Garbe J."/>
        </authorList>
    </citation>
    <scope>NUCLEOTIDE SEQUENCE</scope>
    <source>
        <strain evidence="2">Duluth1</strain>
        <tissue evidence="2">Whole animal</tissue>
    </source>
</reference>
<dbReference type="Proteomes" id="UP000828390">
    <property type="component" value="Unassembled WGS sequence"/>
</dbReference>
<feature type="domain" description="Endonuclease/exonuclease/phosphatase" evidence="1">
    <location>
        <begin position="118"/>
        <end position="241"/>
    </location>
</feature>
<dbReference type="Pfam" id="PF14529">
    <property type="entry name" value="Exo_endo_phos_2"/>
    <property type="match status" value="1"/>
</dbReference>
<evidence type="ECO:0000259" key="1">
    <source>
        <dbReference type="Pfam" id="PF14529"/>
    </source>
</evidence>
<evidence type="ECO:0000313" key="2">
    <source>
        <dbReference type="EMBL" id="KAH3795418.1"/>
    </source>
</evidence>
<organism evidence="2 3">
    <name type="scientific">Dreissena polymorpha</name>
    <name type="common">Zebra mussel</name>
    <name type="synonym">Mytilus polymorpha</name>
    <dbReference type="NCBI Taxonomy" id="45954"/>
    <lineage>
        <taxon>Eukaryota</taxon>
        <taxon>Metazoa</taxon>
        <taxon>Spiralia</taxon>
        <taxon>Lophotrochozoa</taxon>
        <taxon>Mollusca</taxon>
        <taxon>Bivalvia</taxon>
        <taxon>Autobranchia</taxon>
        <taxon>Heteroconchia</taxon>
        <taxon>Euheterodonta</taxon>
        <taxon>Imparidentia</taxon>
        <taxon>Neoheterodontei</taxon>
        <taxon>Myida</taxon>
        <taxon>Dreissenoidea</taxon>
        <taxon>Dreissenidae</taxon>
        <taxon>Dreissena</taxon>
    </lineage>
</organism>
<proteinExistence type="predicted"/>
<reference evidence="2" key="1">
    <citation type="journal article" date="2019" name="bioRxiv">
        <title>The Genome of the Zebra Mussel, Dreissena polymorpha: A Resource for Invasive Species Research.</title>
        <authorList>
            <person name="McCartney M.A."/>
            <person name="Auch B."/>
            <person name="Kono T."/>
            <person name="Mallez S."/>
            <person name="Zhang Y."/>
            <person name="Obille A."/>
            <person name="Becker A."/>
            <person name="Abrahante J.E."/>
            <person name="Garbe J."/>
            <person name="Badalamenti J.P."/>
            <person name="Herman A."/>
            <person name="Mangelson H."/>
            <person name="Liachko I."/>
            <person name="Sullivan S."/>
            <person name="Sone E.D."/>
            <person name="Koren S."/>
            <person name="Silverstein K.A.T."/>
            <person name="Beckman K.B."/>
            <person name="Gohl D.M."/>
        </authorList>
    </citation>
    <scope>NUCLEOTIDE SEQUENCE</scope>
    <source>
        <strain evidence="2">Duluth1</strain>
        <tissue evidence="2">Whole animal</tissue>
    </source>
</reference>